<protein>
    <submittedName>
        <fullName evidence="1">Uncharacterized protein</fullName>
    </submittedName>
</protein>
<dbReference type="Proteomes" id="UP001162162">
    <property type="component" value="Unassembled WGS sequence"/>
</dbReference>
<comment type="caution">
    <text evidence="1">The sequence shown here is derived from an EMBL/GenBank/DDBJ whole genome shotgun (WGS) entry which is preliminary data.</text>
</comment>
<gene>
    <name evidence="1" type="ORF">NQ318_022953</name>
</gene>
<evidence type="ECO:0000313" key="1">
    <source>
        <dbReference type="EMBL" id="KAJ8935503.1"/>
    </source>
</evidence>
<sequence>MEEDGSDSKAVQAVLLVEHTFEIFTAAFLPKPSNHTLKYDMGLMVGYENTRTSNSTSLHFCIIRECPVHIEEWNDNNFYRFRFSKKCHNNIQ</sequence>
<dbReference type="AlphaFoldDB" id="A0AAV8X982"/>
<organism evidence="1 2">
    <name type="scientific">Aromia moschata</name>
    <dbReference type="NCBI Taxonomy" id="1265417"/>
    <lineage>
        <taxon>Eukaryota</taxon>
        <taxon>Metazoa</taxon>
        <taxon>Ecdysozoa</taxon>
        <taxon>Arthropoda</taxon>
        <taxon>Hexapoda</taxon>
        <taxon>Insecta</taxon>
        <taxon>Pterygota</taxon>
        <taxon>Neoptera</taxon>
        <taxon>Endopterygota</taxon>
        <taxon>Coleoptera</taxon>
        <taxon>Polyphaga</taxon>
        <taxon>Cucujiformia</taxon>
        <taxon>Chrysomeloidea</taxon>
        <taxon>Cerambycidae</taxon>
        <taxon>Cerambycinae</taxon>
        <taxon>Callichromatini</taxon>
        <taxon>Aromia</taxon>
    </lineage>
</organism>
<proteinExistence type="predicted"/>
<dbReference type="EMBL" id="JAPWTK010000874">
    <property type="protein sequence ID" value="KAJ8935503.1"/>
    <property type="molecule type" value="Genomic_DNA"/>
</dbReference>
<accession>A0AAV8X982</accession>
<name>A0AAV8X982_9CUCU</name>
<reference evidence="1" key="1">
    <citation type="journal article" date="2023" name="Insect Mol. Biol.">
        <title>Genome sequencing provides insights into the evolution of gene families encoding plant cell wall-degrading enzymes in longhorned beetles.</title>
        <authorList>
            <person name="Shin N.R."/>
            <person name="Okamura Y."/>
            <person name="Kirsch R."/>
            <person name="Pauchet Y."/>
        </authorList>
    </citation>
    <scope>NUCLEOTIDE SEQUENCE</scope>
    <source>
        <strain evidence="1">AMC_N1</strain>
    </source>
</reference>
<evidence type="ECO:0000313" key="2">
    <source>
        <dbReference type="Proteomes" id="UP001162162"/>
    </source>
</evidence>
<keyword evidence="2" id="KW-1185">Reference proteome</keyword>